<proteinExistence type="predicted"/>
<name>A0ABW4DPD1_9LACO</name>
<dbReference type="EMBL" id="JBHTOF010000027">
    <property type="protein sequence ID" value="MFD1465231.1"/>
    <property type="molecule type" value="Genomic_DNA"/>
</dbReference>
<accession>A0ABW4DPD1</accession>
<evidence type="ECO:0000259" key="3">
    <source>
        <dbReference type="PROSITE" id="PS51462"/>
    </source>
</evidence>
<protein>
    <submittedName>
        <fullName evidence="4">NUDIX hydrolase</fullName>
        <ecNumber evidence="4">3.6.-.-</ecNumber>
    </submittedName>
</protein>
<evidence type="ECO:0000256" key="1">
    <source>
        <dbReference type="ARBA" id="ARBA00001946"/>
    </source>
</evidence>
<reference evidence="5" key="1">
    <citation type="journal article" date="2019" name="Int. J. Syst. Evol. Microbiol.">
        <title>The Global Catalogue of Microorganisms (GCM) 10K type strain sequencing project: providing services to taxonomists for standard genome sequencing and annotation.</title>
        <authorList>
            <consortium name="The Broad Institute Genomics Platform"/>
            <consortium name="The Broad Institute Genome Sequencing Center for Infectious Disease"/>
            <person name="Wu L."/>
            <person name="Ma J."/>
        </authorList>
    </citation>
    <scope>NUCLEOTIDE SEQUENCE [LARGE SCALE GENOMIC DNA]</scope>
    <source>
        <strain evidence="5">CCM 8951</strain>
    </source>
</reference>
<dbReference type="PANTHER" id="PTHR11839">
    <property type="entry name" value="UDP/ADP-SUGAR PYROPHOSPHATASE"/>
    <property type="match status" value="1"/>
</dbReference>
<comment type="caution">
    <text evidence="4">The sequence shown here is derived from an EMBL/GenBank/DDBJ whole genome shotgun (WGS) entry which is preliminary data.</text>
</comment>
<evidence type="ECO:0000256" key="2">
    <source>
        <dbReference type="ARBA" id="ARBA00022801"/>
    </source>
</evidence>
<keyword evidence="2 4" id="KW-0378">Hydrolase</keyword>
<dbReference type="Pfam" id="PF00293">
    <property type="entry name" value="NUDIX"/>
    <property type="match status" value="1"/>
</dbReference>
<dbReference type="PROSITE" id="PS51462">
    <property type="entry name" value="NUDIX"/>
    <property type="match status" value="1"/>
</dbReference>
<dbReference type="Gene3D" id="3.90.79.10">
    <property type="entry name" value="Nucleoside Triphosphate Pyrophosphohydrolase"/>
    <property type="match status" value="1"/>
</dbReference>
<dbReference type="SUPFAM" id="SSF55811">
    <property type="entry name" value="Nudix"/>
    <property type="match status" value="1"/>
</dbReference>
<evidence type="ECO:0000313" key="4">
    <source>
        <dbReference type="EMBL" id="MFD1465231.1"/>
    </source>
</evidence>
<organism evidence="4 5">
    <name type="scientific">Lapidilactobacillus mulanensis</name>
    <dbReference type="NCBI Taxonomy" id="2485999"/>
    <lineage>
        <taxon>Bacteria</taxon>
        <taxon>Bacillati</taxon>
        <taxon>Bacillota</taxon>
        <taxon>Bacilli</taxon>
        <taxon>Lactobacillales</taxon>
        <taxon>Lactobacillaceae</taxon>
        <taxon>Lapidilactobacillus</taxon>
    </lineage>
</organism>
<dbReference type="PANTHER" id="PTHR11839:SF18">
    <property type="entry name" value="NUDIX HYDROLASE DOMAIN-CONTAINING PROTEIN"/>
    <property type="match status" value="1"/>
</dbReference>
<dbReference type="InterPro" id="IPR000086">
    <property type="entry name" value="NUDIX_hydrolase_dom"/>
</dbReference>
<feature type="domain" description="Nudix hydrolase" evidence="3">
    <location>
        <begin position="41"/>
        <end position="172"/>
    </location>
</feature>
<gene>
    <name evidence="4" type="ORF">ACFQ4L_03895</name>
</gene>
<dbReference type="RefSeq" id="WP_125578204.1">
    <property type="nucleotide sequence ID" value="NZ_JBHTOF010000027.1"/>
</dbReference>
<dbReference type="Proteomes" id="UP001597244">
    <property type="component" value="Unassembled WGS sequence"/>
</dbReference>
<evidence type="ECO:0000313" key="5">
    <source>
        <dbReference type="Proteomes" id="UP001597244"/>
    </source>
</evidence>
<keyword evidence="5" id="KW-1185">Reference proteome</keyword>
<dbReference type="CDD" id="cd03424">
    <property type="entry name" value="NUDIX_ADPRase_Nudt5_UGPPase_Nudt14"/>
    <property type="match status" value="1"/>
</dbReference>
<sequence>MSEFTEKVTGDELVYHGHIIDVHHQTVELPNGKSAQRDIVQHHGAVAILALLDRDHGFFVRQWRAPLQHDTWEIPAGKIDPNETDPLAVAKRELNEEIGFQAKSWRLLSAFYSSPGFATEKMHLYLATDLSELAHKRPLDADEFLEVQVLSLSEIQSILRRSDFIDAKTLLAVKYWEQLESSEVDHEG</sequence>
<dbReference type="InterPro" id="IPR015797">
    <property type="entry name" value="NUDIX_hydrolase-like_dom_sf"/>
</dbReference>
<comment type="cofactor">
    <cofactor evidence="1">
        <name>Mg(2+)</name>
        <dbReference type="ChEBI" id="CHEBI:18420"/>
    </cofactor>
</comment>
<dbReference type="EC" id="3.6.-.-" evidence="4"/>
<dbReference type="GO" id="GO:0016787">
    <property type="term" value="F:hydrolase activity"/>
    <property type="evidence" value="ECO:0007669"/>
    <property type="project" value="UniProtKB-KW"/>
</dbReference>